<dbReference type="OrthoDB" id="10542418at2759"/>
<evidence type="ECO:0000313" key="2">
    <source>
        <dbReference type="EMBL" id="BAM82276.1"/>
    </source>
</evidence>
<accession>M1UW16</accession>
<dbReference type="AlphaFoldDB" id="M1UW16"/>
<proteinExistence type="predicted"/>
<feature type="compositionally biased region" description="Polar residues" evidence="1">
    <location>
        <begin position="34"/>
        <end position="44"/>
    </location>
</feature>
<gene>
    <name evidence="2" type="ORF">CYME_CMQ447C</name>
</gene>
<dbReference type="HOGENOM" id="CLU_550275_0_0_1"/>
<dbReference type="Gramene" id="CMQ447CT">
    <property type="protein sequence ID" value="CMQ447CT"/>
    <property type="gene ID" value="CMQ447C"/>
</dbReference>
<feature type="region of interest" description="Disordered" evidence="1">
    <location>
        <begin position="33"/>
        <end position="53"/>
    </location>
</feature>
<feature type="region of interest" description="Disordered" evidence="1">
    <location>
        <begin position="189"/>
        <end position="217"/>
    </location>
</feature>
<dbReference type="EMBL" id="AP006499">
    <property type="protein sequence ID" value="BAM82276.1"/>
    <property type="molecule type" value="Genomic_DNA"/>
</dbReference>
<dbReference type="GeneID" id="16996527"/>
<sequence length="496" mass="55218">MSSHSAKSFDVTGSKWVHVRGVRSGRRLEASECSVPTDSASSRARNVRKQRQRAGYVDLETSPLTPAASGSRRQTVAACGSSRRYRRFMNELYLRLSAVHYGSVGGLGTEALDSPLDTWEVGVERPPTEAAWLHEFWTDMRERHAESPQMERVLRGMGDAWHFWEPFRECTEEEERILLDALSSIRKSVSARHRSGEARTPEPPIPGSRQHRTARSNALESQMKALHLGNQRDNSNDIVCEVESEEENFAAGIAGHHPHARVEAAEHVFPLDEDCQVDPAPPTSQLEIADANEVSRLILAFFRLSYATRELLRRYSNDLWLLIAHHESILHEHGLVPHLNQNHLQWLLSPGRCPRLSNSQGPATGLRPTRYAASVHGLADPGPDSRTLTLEASSRLHRRILMALAAYHCLDCEPVQQSSSNLADVSSGAVSQTETHTKSRLRLALNQHRAASVTVPLAHIVYQLKFCDASVDRAVRRCVEARVSDVSALPQTAVGQ</sequence>
<organism evidence="2 3">
    <name type="scientific">Cyanidioschyzon merolae (strain NIES-3377 / 10D)</name>
    <name type="common">Unicellular red alga</name>
    <dbReference type="NCBI Taxonomy" id="280699"/>
    <lineage>
        <taxon>Eukaryota</taxon>
        <taxon>Rhodophyta</taxon>
        <taxon>Bangiophyceae</taxon>
        <taxon>Cyanidiales</taxon>
        <taxon>Cyanidiaceae</taxon>
        <taxon>Cyanidioschyzon</taxon>
    </lineage>
</organism>
<dbReference type="KEGG" id="cme:CYME_CMQ447C"/>
<protein>
    <submittedName>
        <fullName evidence="2">Uncharacterized protein</fullName>
    </submittedName>
</protein>
<evidence type="ECO:0000256" key="1">
    <source>
        <dbReference type="SAM" id="MobiDB-lite"/>
    </source>
</evidence>
<dbReference type="Proteomes" id="UP000007014">
    <property type="component" value="Chromosome 17"/>
</dbReference>
<keyword evidence="3" id="KW-1185">Reference proteome</keyword>
<name>M1UW16_CYAM1</name>
<reference evidence="2 3" key="1">
    <citation type="journal article" date="2004" name="Nature">
        <title>Genome sequence of the ultrasmall unicellular red alga Cyanidioschyzon merolae 10D.</title>
        <authorList>
            <person name="Matsuzaki M."/>
            <person name="Misumi O."/>
            <person name="Shin-i T."/>
            <person name="Maruyama S."/>
            <person name="Takahara M."/>
            <person name="Miyagishima S."/>
            <person name="Mori T."/>
            <person name="Nishida K."/>
            <person name="Yagisawa F."/>
            <person name="Nishida K."/>
            <person name="Yoshida Y."/>
            <person name="Nishimura Y."/>
            <person name="Nakao S."/>
            <person name="Kobayashi T."/>
            <person name="Momoyama Y."/>
            <person name="Higashiyama T."/>
            <person name="Minoda A."/>
            <person name="Sano M."/>
            <person name="Nomoto H."/>
            <person name="Oishi K."/>
            <person name="Hayashi H."/>
            <person name="Ohta F."/>
            <person name="Nishizaka S."/>
            <person name="Haga S."/>
            <person name="Miura S."/>
            <person name="Morishita T."/>
            <person name="Kabeya Y."/>
            <person name="Terasawa K."/>
            <person name="Suzuki Y."/>
            <person name="Ishii Y."/>
            <person name="Asakawa S."/>
            <person name="Takano H."/>
            <person name="Ohta N."/>
            <person name="Kuroiwa H."/>
            <person name="Tanaka K."/>
            <person name="Shimizu N."/>
            <person name="Sugano S."/>
            <person name="Sato N."/>
            <person name="Nozaki H."/>
            <person name="Ogasawara N."/>
            <person name="Kohara Y."/>
            <person name="Kuroiwa T."/>
        </authorList>
    </citation>
    <scope>NUCLEOTIDE SEQUENCE [LARGE SCALE GENOMIC DNA]</scope>
    <source>
        <strain evidence="2 3">10D</strain>
    </source>
</reference>
<evidence type="ECO:0000313" key="3">
    <source>
        <dbReference type="Proteomes" id="UP000007014"/>
    </source>
</evidence>
<reference evidence="2 3" key="2">
    <citation type="journal article" date="2007" name="BMC Biol.">
        <title>A 100%-complete sequence reveals unusually simple genomic features in the hot-spring red alga Cyanidioschyzon merolae.</title>
        <authorList>
            <person name="Nozaki H."/>
            <person name="Takano H."/>
            <person name="Misumi O."/>
            <person name="Terasawa K."/>
            <person name="Matsuzaki M."/>
            <person name="Maruyama S."/>
            <person name="Nishida K."/>
            <person name="Yagisawa F."/>
            <person name="Yoshida Y."/>
            <person name="Fujiwara T."/>
            <person name="Takio S."/>
            <person name="Tamura K."/>
            <person name="Chung S.J."/>
            <person name="Nakamura S."/>
            <person name="Kuroiwa H."/>
            <person name="Tanaka K."/>
            <person name="Sato N."/>
            <person name="Kuroiwa T."/>
        </authorList>
    </citation>
    <scope>NUCLEOTIDE SEQUENCE [LARGE SCALE GENOMIC DNA]</scope>
    <source>
        <strain evidence="2 3">10D</strain>
    </source>
</reference>
<dbReference type="RefSeq" id="XP_005538312.1">
    <property type="nucleotide sequence ID" value="XM_005538255.1"/>
</dbReference>